<dbReference type="Pfam" id="PF02082">
    <property type="entry name" value="Rrf2"/>
    <property type="match status" value="1"/>
</dbReference>
<name>A0ABW3ECR6_9LACO</name>
<dbReference type="PROSITE" id="PS51197">
    <property type="entry name" value="HTH_RRF2_2"/>
    <property type="match status" value="1"/>
</dbReference>
<dbReference type="RefSeq" id="WP_137637140.1">
    <property type="nucleotide sequence ID" value="NZ_BJDN01000005.1"/>
</dbReference>
<dbReference type="SUPFAM" id="SSF46785">
    <property type="entry name" value="Winged helix' DNA-binding domain"/>
    <property type="match status" value="1"/>
</dbReference>
<comment type="caution">
    <text evidence="1">The sequence shown here is derived from an EMBL/GenBank/DDBJ whole genome shotgun (WGS) entry which is preliminary data.</text>
</comment>
<dbReference type="Proteomes" id="UP001597104">
    <property type="component" value="Unassembled WGS sequence"/>
</dbReference>
<dbReference type="InterPro" id="IPR036388">
    <property type="entry name" value="WH-like_DNA-bd_sf"/>
</dbReference>
<dbReference type="EMBL" id="JBHTIO010000017">
    <property type="protein sequence ID" value="MFD0896836.1"/>
    <property type="molecule type" value="Genomic_DNA"/>
</dbReference>
<dbReference type="InterPro" id="IPR036390">
    <property type="entry name" value="WH_DNA-bd_sf"/>
</dbReference>
<gene>
    <name evidence="1" type="ORF">ACFQZ7_03675</name>
</gene>
<reference evidence="2" key="1">
    <citation type="journal article" date="2019" name="Int. J. Syst. Evol. Microbiol.">
        <title>The Global Catalogue of Microorganisms (GCM) 10K type strain sequencing project: providing services to taxonomists for standard genome sequencing and annotation.</title>
        <authorList>
            <consortium name="The Broad Institute Genomics Platform"/>
            <consortium name="The Broad Institute Genome Sequencing Center for Infectious Disease"/>
            <person name="Wu L."/>
            <person name="Ma J."/>
        </authorList>
    </citation>
    <scope>NUCLEOTIDE SEQUENCE [LARGE SCALE GENOMIC DNA]</scope>
    <source>
        <strain evidence="2">CCM 8925</strain>
    </source>
</reference>
<sequence length="152" mass="17004">MRFSTRFPIAVHTVMIIAALSNDRKINSDIISESMGVNAVTIRNVFKSLKQANMILVSPGPGGTTLARRPDDITLWEIFSAVEPIDTNDIFRFNKQPDEHSKIGGNIYGILRTHLDDGINALEEELSKVTISMMVDELRERMPDLPPLPDND</sequence>
<protein>
    <submittedName>
        <fullName evidence="1">RrF2 family transcriptional regulator</fullName>
    </submittedName>
</protein>
<dbReference type="Gene3D" id="1.10.10.10">
    <property type="entry name" value="Winged helix-like DNA-binding domain superfamily/Winged helix DNA-binding domain"/>
    <property type="match status" value="1"/>
</dbReference>
<dbReference type="InterPro" id="IPR000944">
    <property type="entry name" value="Tscrpt_reg_Rrf2"/>
</dbReference>
<accession>A0ABW3ECR6</accession>
<keyword evidence="2" id="KW-1185">Reference proteome</keyword>
<organism evidence="1 2">
    <name type="scientific">Loigolactobacillus binensis</name>
    <dbReference type="NCBI Taxonomy" id="2559922"/>
    <lineage>
        <taxon>Bacteria</taxon>
        <taxon>Bacillati</taxon>
        <taxon>Bacillota</taxon>
        <taxon>Bacilli</taxon>
        <taxon>Lactobacillales</taxon>
        <taxon>Lactobacillaceae</taxon>
        <taxon>Loigolactobacillus</taxon>
    </lineage>
</organism>
<dbReference type="PANTHER" id="PTHR33221:SF15">
    <property type="entry name" value="HTH-TYPE TRANSCRIPTIONAL REGULATOR YWGB-RELATED"/>
    <property type="match status" value="1"/>
</dbReference>
<proteinExistence type="predicted"/>
<dbReference type="PANTHER" id="PTHR33221">
    <property type="entry name" value="WINGED HELIX-TURN-HELIX TRANSCRIPTIONAL REGULATOR, RRF2 FAMILY"/>
    <property type="match status" value="1"/>
</dbReference>
<evidence type="ECO:0000313" key="1">
    <source>
        <dbReference type="EMBL" id="MFD0896836.1"/>
    </source>
</evidence>
<evidence type="ECO:0000313" key="2">
    <source>
        <dbReference type="Proteomes" id="UP001597104"/>
    </source>
</evidence>